<dbReference type="PANTHER" id="PTHR35120">
    <property type="entry name" value="HISTONE ACETYLTRANSFERASE KAT6B-LIKE"/>
    <property type="match status" value="1"/>
</dbReference>
<organism evidence="2 3">
    <name type="scientific">Ficus carica</name>
    <name type="common">Common fig</name>
    <dbReference type="NCBI Taxonomy" id="3494"/>
    <lineage>
        <taxon>Eukaryota</taxon>
        <taxon>Viridiplantae</taxon>
        <taxon>Streptophyta</taxon>
        <taxon>Embryophyta</taxon>
        <taxon>Tracheophyta</taxon>
        <taxon>Spermatophyta</taxon>
        <taxon>Magnoliopsida</taxon>
        <taxon>eudicotyledons</taxon>
        <taxon>Gunneridae</taxon>
        <taxon>Pentapetalae</taxon>
        <taxon>rosids</taxon>
        <taxon>fabids</taxon>
        <taxon>Rosales</taxon>
        <taxon>Moraceae</taxon>
        <taxon>Ficeae</taxon>
        <taxon>Ficus</taxon>
    </lineage>
</organism>
<dbReference type="AlphaFoldDB" id="A0AA88IYY8"/>
<accession>A0AA88IYY8</accession>
<dbReference type="EMBL" id="BTGU01000066">
    <property type="protein sequence ID" value="GMN56878.1"/>
    <property type="molecule type" value="Genomic_DNA"/>
</dbReference>
<comment type="caution">
    <text evidence="2">The sequence shown here is derived from an EMBL/GenBank/DDBJ whole genome shotgun (WGS) entry which is preliminary data.</text>
</comment>
<dbReference type="EMBL" id="BTGU01000079">
    <property type="protein sequence ID" value="GMN58579.1"/>
    <property type="molecule type" value="Genomic_DNA"/>
</dbReference>
<reference evidence="2" key="1">
    <citation type="submission" date="2023-07" db="EMBL/GenBank/DDBJ databases">
        <title>draft genome sequence of fig (Ficus carica).</title>
        <authorList>
            <person name="Takahashi T."/>
            <person name="Nishimura K."/>
        </authorList>
    </citation>
    <scope>NUCLEOTIDE SEQUENCE</scope>
</reference>
<sequence length="300" mass="35157">MGQKRKSFQKKKKSQLLQSNLNPIPFVPHKTLDLSRHHNLLRLLGLWDFARIEFHRIPICTDLLRQFIANFDRTKLCTYVNGDRIAVSRADLARALKLPVERIASAEEVFAPATEDSIGFLEDFVFNWMLLRDNGDARKIPNEISDWIKDVKDGNFGRVDWAGIIWFMVEKELVKRLELTNCFYATHMMCLIKFRREDSQHLPSRSSLSEHVEERERLYKGKIAELQRENYLMSKLVKGYKEAMKQTQRAFAKYRGNCECRCKKLDEPLYKEVDGSSGLVLSTKEIEGKEIERKVEELRI</sequence>
<dbReference type="PANTHER" id="PTHR35120:SF2">
    <property type="entry name" value="AMINOTRANSFERASE-LIKE PLANT MOBILE DOMAIN-CONTAINING PROTEIN"/>
    <property type="match status" value="1"/>
</dbReference>
<keyword evidence="3" id="KW-1185">Reference proteome</keyword>
<name>A0AA88IYY8_FICCA</name>
<dbReference type="Gramene" id="FCD_00013116-RA">
    <property type="protein sequence ID" value="FCD_00013116-RA:cds"/>
    <property type="gene ID" value="FCD_00013116"/>
</dbReference>
<proteinExistence type="predicted"/>
<evidence type="ECO:0000313" key="2">
    <source>
        <dbReference type="EMBL" id="GMN58579.1"/>
    </source>
</evidence>
<protein>
    <submittedName>
        <fullName evidence="2">Uncharacterized protein</fullName>
    </submittedName>
</protein>
<dbReference type="Proteomes" id="UP001187192">
    <property type="component" value="Unassembled WGS sequence"/>
</dbReference>
<evidence type="ECO:0000313" key="1">
    <source>
        <dbReference type="EMBL" id="GMN56878.1"/>
    </source>
</evidence>
<evidence type="ECO:0000313" key="3">
    <source>
        <dbReference type="Proteomes" id="UP001187192"/>
    </source>
</evidence>
<gene>
    <name evidence="1" type="ORF">TIFTF001_025987</name>
    <name evidence="2" type="ORF">TIFTF001_027676</name>
</gene>